<feature type="compositionally biased region" description="Acidic residues" evidence="1">
    <location>
        <begin position="216"/>
        <end position="227"/>
    </location>
</feature>
<dbReference type="EMBL" id="BQNB010018529">
    <property type="protein sequence ID" value="GJT75431.1"/>
    <property type="molecule type" value="Genomic_DNA"/>
</dbReference>
<accession>A0ABQ5GJQ4</accession>
<organism evidence="2 3">
    <name type="scientific">Tanacetum coccineum</name>
    <dbReference type="NCBI Taxonomy" id="301880"/>
    <lineage>
        <taxon>Eukaryota</taxon>
        <taxon>Viridiplantae</taxon>
        <taxon>Streptophyta</taxon>
        <taxon>Embryophyta</taxon>
        <taxon>Tracheophyta</taxon>
        <taxon>Spermatophyta</taxon>
        <taxon>Magnoliopsida</taxon>
        <taxon>eudicotyledons</taxon>
        <taxon>Gunneridae</taxon>
        <taxon>Pentapetalae</taxon>
        <taxon>asterids</taxon>
        <taxon>campanulids</taxon>
        <taxon>Asterales</taxon>
        <taxon>Asteraceae</taxon>
        <taxon>Asteroideae</taxon>
        <taxon>Anthemideae</taxon>
        <taxon>Anthemidinae</taxon>
        <taxon>Tanacetum</taxon>
    </lineage>
</organism>
<feature type="compositionally biased region" description="Acidic residues" evidence="1">
    <location>
        <begin position="255"/>
        <end position="280"/>
    </location>
</feature>
<reference evidence="2" key="2">
    <citation type="submission" date="2022-01" db="EMBL/GenBank/DDBJ databases">
        <authorList>
            <person name="Yamashiro T."/>
            <person name="Shiraishi A."/>
            <person name="Satake H."/>
            <person name="Nakayama K."/>
        </authorList>
    </citation>
    <scope>NUCLEOTIDE SEQUENCE</scope>
</reference>
<feature type="region of interest" description="Disordered" evidence="1">
    <location>
        <begin position="181"/>
        <end position="286"/>
    </location>
</feature>
<proteinExistence type="predicted"/>
<evidence type="ECO:0000313" key="2">
    <source>
        <dbReference type="EMBL" id="GJT75431.1"/>
    </source>
</evidence>
<keyword evidence="3" id="KW-1185">Reference proteome</keyword>
<dbReference type="Proteomes" id="UP001151760">
    <property type="component" value="Unassembled WGS sequence"/>
</dbReference>
<protein>
    <recommendedName>
        <fullName evidence="4">Zf-CCHC domain-containing protein/UBN2 domain-containing protein</fullName>
    </recommendedName>
</protein>
<gene>
    <name evidence="2" type="ORF">Tco_1042156</name>
</gene>
<evidence type="ECO:0000256" key="1">
    <source>
        <dbReference type="SAM" id="MobiDB-lite"/>
    </source>
</evidence>
<sequence length="342" mass="38423">MSSFSSLLSSLSSAREEHSLKALDEGYSSKNYVRKFLRALHPTWRAKVTAIEESKDLTSLSLDELIGNLKVYEMIIKKDSEIVKAKGERWSLALTAKKESSDGECSTSKNDKNGKSERKFFRCGDPNHLIGKCLKPPIDKNQRAFIGGSWRNSGEEDDEKIKDEMCLVAQASNVIIMANLPPPNNDPNVPEDEHAPAPEHAPIAPNPAPIQPNDYLADDDEHPEEEEKPIPEQAPAGFAPQWIGWHEPNNNNGWIEEDNEEEVEAEEEDEEEIEAEEGEDMEVKDNDNENDAEIIHPYKEAGPLNRPPYSPETTEHELMNALVSRSTLQPIPPIRQFTGTFM</sequence>
<evidence type="ECO:0000313" key="3">
    <source>
        <dbReference type="Proteomes" id="UP001151760"/>
    </source>
</evidence>
<evidence type="ECO:0008006" key="4">
    <source>
        <dbReference type="Google" id="ProtNLM"/>
    </source>
</evidence>
<comment type="caution">
    <text evidence="2">The sequence shown here is derived from an EMBL/GenBank/DDBJ whole genome shotgun (WGS) entry which is preliminary data.</text>
</comment>
<reference evidence="2" key="1">
    <citation type="journal article" date="2022" name="Int. J. Mol. Sci.">
        <title>Draft Genome of Tanacetum Coccineum: Genomic Comparison of Closely Related Tanacetum-Family Plants.</title>
        <authorList>
            <person name="Yamashiro T."/>
            <person name="Shiraishi A."/>
            <person name="Nakayama K."/>
            <person name="Satake H."/>
        </authorList>
    </citation>
    <scope>NUCLEOTIDE SEQUENCE</scope>
</reference>
<name>A0ABQ5GJQ4_9ASTR</name>